<evidence type="ECO:0000313" key="2">
    <source>
        <dbReference type="Ensembl" id="ENSOCUP00000044506.1"/>
    </source>
</evidence>
<evidence type="ECO:0000256" key="1">
    <source>
        <dbReference type="SAM" id="MobiDB-lite"/>
    </source>
</evidence>
<organism evidence="2 3">
    <name type="scientific">Oryctolagus cuniculus</name>
    <name type="common">Rabbit</name>
    <dbReference type="NCBI Taxonomy" id="9986"/>
    <lineage>
        <taxon>Eukaryota</taxon>
        <taxon>Metazoa</taxon>
        <taxon>Chordata</taxon>
        <taxon>Craniata</taxon>
        <taxon>Vertebrata</taxon>
        <taxon>Euteleostomi</taxon>
        <taxon>Mammalia</taxon>
        <taxon>Eutheria</taxon>
        <taxon>Euarchontoglires</taxon>
        <taxon>Glires</taxon>
        <taxon>Lagomorpha</taxon>
        <taxon>Leporidae</taxon>
        <taxon>Oryctolagus</taxon>
    </lineage>
</organism>
<keyword evidence="3" id="KW-1185">Reference proteome</keyword>
<reference evidence="2 3" key="1">
    <citation type="journal article" date="2011" name="Nature">
        <title>A high-resolution map of human evolutionary constraint using 29 mammals.</title>
        <authorList>
            <person name="Lindblad-Toh K."/>
            <person name="Garber M."/>
            <person name="Zuk O."/>
            <person name="Lin M.F."/>
            <person name="Parker B.J."/>
            <person name="Washietl S."/>
            <person name="Kheradpour P."/>
            <person name="Ernst J."/>
            <person name="Jordan G."/>
            <person name="Mauceli E."/>
            <person name="Ward L.D."/>
            <person name="Lowe C.B."/>
            <person name="Holloway A.K."/>
            <person name="Clamp M."/>
            <person name="Gnerre S."/>
            <person name="Alfoldi J."/>
            <person name="Beal K."/>
            <person name="Chang J."/>
            <person name="Clawson H."/>
            <person name="Cuff J."/>
            <person name="Di Palma F."/>
            <person name="Fitzgerald S."/>
            <person name="Flicek P."/>
            <person name="Guttman M."/>
            <person name="Hubisz M.J."/>
            <person name="Jaffe D.B."/>
            <person name="Jungreis I."/>
            <person name="Kent W.J."/>
            <person name="Kostka D."/>
            <person name="Lara M."/>
            <person name="Martins A.L."/>
            <person name="Massingham T."/>
            <person name="Moltke I."/>
            <person name="Raney B.J."/>
            <person name="Rasmussen M.D."/>
            <person name="Robinson J."/>
            <person name="Stark A."/>
            <person name="Vilella A.J."/>
            <person name="Wen J."/>
            <person name="Xie X."/>
            <person name="Zody M.C."/>
            <person name="Baldwin J."/>
            <person name="Bloom T."/>
            <person name="Chin C.W."/>
            <person name="Heiman D."/>
            <person name="Nicol R."/>
            <person name="Nusbaum C."/>
            <person name="Young S."/>
            <person name="Wilkinson J."/>
            <person name="Worley K.C."/>
            <person name="Kovar C.L."/>
            <person name="Muzny D.M."/>
            <person name="Gibbs R.A."/>
            <person name="Cree A."/>
            <person name="Dihn H.H."/>
            <person name="Fowler G."/>
            <person name="Jhangiani S."/>
            <person name="Joshi V."/>
            <person name="Lee S."/>
            <person name="Lewis L.R."/>
            <person name="Nazareth L.V."/>
            <person name="Okwuonu G."/>
            <person name="Santibanez J."/>
            <person name="Warren W.C."/>
            <person name="Mardis E.R."/>
            <person name="Weinstock G.M."/>
            <person name="Wilson R.K."/>
            <person name="Delehaunty K."/>
            <person name="Dooling D."/>
            <person name="Fronik C."/>
            <person name="Fulton L."/>
            <person name="Fulton B."/>
            <person name="Graves T."/>
            <person name="Minx P."/>
            <person name="Sodergren E."/>
            <person name="Birney E."/>
            <person name="Margulies E.H."/>
            <person name="Herrero J."/>
            <person name="Green E.D."/>
            <person name="Haussler D."/>
            <person name="Siepel A."/>
            <person name="Goldman N."/>
            <person name="Pollard K.S."/>
            <person name="Pedersen J.S."/>
            <person name="Lander E.S."/>
            <person name="Kellis M."/>
        </authorList>
    </citation>
    <scope>NUCLEOTIDE SEQUENCE [LARGE SCALE GENOMIC DNA]</scope>
    <source>
        <strain evidence="3">Thorbecke</strain>
    </source>
</reference>
<dbReference type="Ensembl" id="ENSOCUT00000064387.1">
    <property type="protein sequence ID" value="ENSOCUP00000044506.1"/>
    <property type="gene ID" value="ENSOCUG00000037812.1"/>
</dbReference>
<name>A0A5F9DFX1_RABIT</name>
<reference evidence="2" key="3">
    <citation type="submission" date="2025-09" db="UniProtKB">
        <authorList>
            <consortium name="Ensembl"/>
        </authorList>
    </citation>
    <scope>IDENTIFICATION</scope>
    <source>
        <strain evidence="2">Thorbecke</strain>
    </source>
</reference>
<proteinExistence type="predicted"/>
<protein>
    <submittedName>
        <fullName evidence="2">Uncharacterized protein</fullName>
    </submittedName>
</protein>
<dbReference type="Bgee" id="ENSOCUG00000037812">
    <property type="expression patterns" value="Expressed in testis and 7 other cell types or tissues"/>
</dbReference>
<evidence type="ECO:0000313" key="3">
    <source>
        <dbReference type="Proteomes" id="UP000001811"/>
    </source>
</evidence>
<accession>A0A5F9DFX1</accession>
<feature type="region of interest" description="Disordered" evidence="1">
    <location>
        <begin position="59"/>
        <end position="95"/>
    </location>
</feature>
<dbReference type="AlphaFoldDB" id="A0A5F9DFX1"/>
<sequence>MAPAPAPRSALGGGWRAPPGGGTDFPYIWPWLGLAVWRRACPCRSRSRCWRWWCLRPVPASSSSSWASSRGSWPPESGASQRAPTARASRRWPGPGWRWTASSRCHPRRDSSRLARLHGGPAAFLRRDTCWGWAPLGWQPCPFPPWAGEKE</sequence>
<feature type="compositionally biased region" description="Low complexity" evidence="1">
    <location>
        <begin position="59"/>
        <end position="75"/>
    </location>
</feature>
<dbReference type="Proteomes" id="UP000001811">
    <property type="component" value="Unplaced"/>
</dbReference>
<dbReference type="InParanoid" id="A0A5F9DFX1"/>
<reference evidence="2" key="2">
    <citation type="submission" date="2025-08" db="UniProtKB">
        <authorList>
            <consortium name="Ensembl"/>
        </authorList>
    </citation>
    <scope>IDENTIFICATION</scope>
    <source>
        <strain evidence="2">Thorbecke</strain>
    </source>
</reference>